<protein>
    <recommendedName>
        <fullName evidence="4">Bacteriocin UviB</fullName>
    </recommendedName>
</protein>
<keyword evidence="1" id="KW-1133">Transmembrane helix</keyword>
<keyword evidence="3" id="KW-1185">Reference proteome</keyword>
<dbReference type="RefSeq" id="WP_307251739.1">
    <property type="nucleotide sequence ID" value="NZ_JAUSTO010000001.1"/>
</dbReference>
<feature type="transmembrane region" description="Helical" evidence="1">
    <location>
        <begin position="6"/>
        <end position="27"/>
    </location>
</feature>
<organism evidence="2 3">
    <name type="scientific">Moryella indoligenes</name>
    <dbReference type="NCBI Taxonomy" id="371674"/>
    <lineage>
        <taxon>Bacteria</taxon>
        <taxon>Bacillati</taxon>
        <taxon>Bacillota</taxon>
        <taxon>Clostridia</taxon>
        <taxon>Lachnospirales</taxon>
        <taxon>Lachnospiraceae</taxon>
        <taxon>Moryella</taxon>
    </lineage>
</organism>
<evidence type="ECO:0000313" key="3">
    <source>
        <dbReference type="Proteomes" id="UP001241537"/>
    </source>
</evidence>
<keyword evidence="1" id="KW-0812">Transmembrane</keyword>
<dbReference type="EMBL" id="JAUSTO010000001">
    <property type="protein sequence ID" value="MDQ0151343.1"/>
    <property type="molecule type" value="Genomic_DNA"/>
</dbReference>
<gene>
    <name evidence="2" type="ORF">J2S20_000017</name>
</gene>
<dbReference type="InterPro" id="IPR024405">
    <property type="entry name" value="Phage_BhlA/UviB"/>
</dbReference>
<evidence type="ECO:0000313" key="2">
    <source>
        <dbReference type="EMBL" id="MDQ0151343.1"/>
    </source>
</evidence>
<comment type="caution">
    <text evidence="2">The sequence shown here is derived from an EMBL/GenBank/DDBJ whole genome shotgun (WGS) entry which is preliminary data.</text>
</comment>
<dbReference type="Proteomes" id="UP001241537">
    <property type="component" value="Unassembled WGS sequence"/>
</dbReference>
<reference evidence="2" key="1">
    <citation type="submission" date="2023-07" db="EMBL/GenBank/DDBJ databases">
        <title>Genomic Encyclopedia of Type Strains, Phase IV (KMG-IV): sequencing the most valuable type-strain genomes for metagenomic binning, comparative biology and taxonomic classification.</title>
        <authorList>
            <person name="Goeker M."/>
        </authorList>
    </citation>
    <scope>NUCLEOTIDE SEQUENCE</scope>
    <source>
        <strain evidence="2">DSM 19659</strain>
    </source>
</reference>
<evidence type="ECO:0000256" key="1">
    <source>
        <dbReference type="SAM" id="Phobius"/>
    </source>
</evidence>
<name>A0AAE4AJ33_9FIRM</name>
<evidence type="ECO:0008006" key="4">
    <source>
        <dbReference type="Google" id="ProtNLM"/>
    </source>
</evidence>
<dbReference type="Pfam" id="PF10960">
    <property type="entry name" value="Holin_BhlA"/>
    <property type="match status" value="1"/>
</dbReference>
<proteinExistence type="predicted"/>
<keyword evidence="1" id="KW-0472">Membrane</keyword>
<dbReference type="AlphaFoldDB" id="A0AAE4AJ33"/>
<sequence length="71" mass="8542">MEKVLIQLIQAQGVWAVLFVFMLLYTIRKNDRLDEIQERREEKYQRLLLELTEKLSVLNTLSDRLHGKLKN</sequence>
<accession>A0AAE4AJ33</accession>